<dbReference type="Gene3D" id="3.40.50.720">
    <property type="entry name" value="NAD(P)-binding Rossmann-like Domain"/>
    <property type="match status" value="1"/>
</dbReference>
<reference evidence="3 4" key="1">
    <citation type="submission" date="2016-11" db="EMBL/GenBank/DDBJ databases">
        <authorList>
            <person name="Jaros S."/>
            <person name="Januszkiewicz K."/>
            <person name="Wedrychowicz H."/>
        </authorList>
    </citation>
    <scope>NUCLEOTIDE SEQUENCE [LARGE SCALE GENOMIC DNA]</scope>
    <source>
        <strain evidence="3 4">DSM 26910</strain>
    </source>
</reference>
<dbReference type="EMBL" id="FQUM01000004">
    <property type="protein sequence ID" value="SHF20533.1"/>
    <property type="molecule type" value="Genomic_DNA"/>
</dbReference>
<dbReference type="InterPro" id="IPR019546">
    <property type="entry name" value="TAT_signal_bac_arc"/>
</dbReference>
<dbReference type="Pfam" id="PF19051">
    <property type="entry name" value="GFO_IDH_MocA_C2"/>
    <property type="match status" value="2"/>
</dbReference>
<dbReference type="SUPFAM" id="SSF51735">
    <property type="entry name" value="NAD(P)-binding Rossmann-fold domains"/>
    <property type="match status" value="1"/>
</dbReference>
<dbReference type="NCBIfam" id="TIGR01409">
    <property type="entry name" value="TAT_signal_seq"/>
    <property type="match status" value="1"/>
</dbReference>
<dbReference type="PANTHER" id="PTHR43818:SF5">
    <property type="entry name" value="OXIDOREDUCTASE FAMILY PROTEIN"/>
    <property type="match status" value="1"/>
</dbReference>
<dbReference type="GO" id="GO:0000166">
    <property type="term" value="F:nucleotide binding"/>
    <property type="evidence" value="ECO:0007669"/>
    <property type="project" value="InterPro"/>
</dbReference>
<dbReference type="Proteomes" id="UP000184164">
    <property type="component" value="Unassembled WGS sequence"/>
</dbReference>
<protein>
    <submittedName>
        <fullName evidence="3">Tat (Twin-arginine translocation) pathway signal sequence</fullName>
    </submittedName>
</protein>
<dbReference type="STRING" id="1484053.SAMN05444274_10435"/>
<proteinExistence type="predicted"/>
<dbReference type="PANTHER" id="PTHR43818">
    <property type="entry name" value="BCDNA.GH03377"/>
    <property type="match status" value="1"/>
</dbReference>
<organism evidence="3 4">
    <name type="scientific">Mariniphaga anaerophila</name>
    <dbReference type="NCBI Taxonomy" id="1484053"/>
    <lineage>
        <taxon>Bacteria</taxon>
        <taxon>Pseudomonadati</taxon>
        <taxon>Bacteroidota</taxon>
        <taxon>Bacteroidia</taxon>
        <taxon>Marinilabiliales</taxon>
        <taxon>Prolixibacteraceae</taxon>
        <taxon>Mariniphaga</taxon>
    </lineage>
</organism>
<keyword evidence="4" id="KW-1185">Reference proteome</keyword>
<evidence type="ECO:0000259" key="2">
    <source>
        <dbReference type="Pfam" id="PF19051"/>
    </source>
</evidence>
<gene>
    <name evidence="3" type="ORF">SAMN05444274_10435</name>
</gene>
<feature type="domain" description="Gfo/Idh/MocA-like oxidoreductase N-terminal" evidence="1">
    <location>
        <begin position="43"/>
        <end position="181"/>
    </location>
</feature>
<dbReference type="RefSeq" id="WP_073001648.1">
    <property type="nucleotide sequence ID" value="NZ_FQUM01000004.1"/>
</dbReference>
<evidence type="ECO:0000259" key="1">
    <source>
        <dbReference type="Pfam" id="PF01408"/>
    </source>
</evidence>
<dbReference type="AlphaFoldDB" id="A0A1M4ZR54"/>
<sequence>MKNHQTRRTFIKQTAITATGAALGSRVIASPFSGSILGSNEKIRMGFIGVGNRGSQLLNLFMQNKDCEVAALCDIYEPYLTRDRGAVSPRYLETMNSQIPKMGENFPRPPKIYKDYRELLDDKDIDAVCIATPDHWHALQTVHAIEAGKDIYVEKPLTQTIYEGRKMVEAEASGKQIVAVGLNRRGSASYQRLAAEISGGKLGKVTVARAARVSNMFPNGIGKLNPETPPKDFNWDMWLGPRAYRDYQYNIAPYMFRWWQDYSSQMGNWGVHYMDVIRWMVGETAPVSISAHGGKYVLDHDGDIPDTMQVTFEFASGMIISFAIYEASSGGAIPQGEIELRGTKATVYASERGYSIVPARAGQFQRWDKLTEAEEYVQKDNLLSDGSSGGSTGALIRNFLDCVKNREAPLCTLEDGHRSTSFAHLANIALATGERLQWDADAERFVNSKAANEMLHYEYRKPWKL</sequence>
<dbReference type="InterPro" id="IPR000683">
    <property type="entry name" value="Gfo/Idh/MocA-like_OxRdtase_N"/>
</dbReference>
<feature type="domain" description="Gfo/Idh/MocA-like oxidoreductase bacterial type C-terminal" evidence="2">
    <location>
        <begin position="396"/>
        <end position="464"/>
    </location>
</feature>
<dbReference type="SUPFAM" id="SSF55347">
    <property type="entry name" value="Glyceraldehyde-3-phosphate dehydrogenase-like, C-terminal domain"/>
    <property type="match status" value="1"/>
</dbReference>
<feature type="domain" description="Gfo/Idh/MocA-like oxidoreductase bacterial type C-terminal" evidence="2">
    <location>
        <begin position="204"/>
        <end position="320"/>
    </location>
</feature>
<dbReference type="InterPro" id="IPR050463">
    <property type="entry name" value="Gfo/Idh/MocA_oxidrdct_glycsds"/>
</dbReference>
<dbReference type="InterPro" id="IPR043906">
    <property type="entry name" value="Gfo/Idh/MocA_OxRdtase_bact_C"/>
</dbReference>
<dbReference type="OrthoDB" id="9795543at2"/>
<dbReference type="Gene3D" id="3.30.360.10">
    <property type="entry name" value="Dihydrodipicolinate Reductase, domain 2"/>
    <property type="match status" value="1"/>
</dbReference>
<dbReference type="Pfam" id="PF01408">
    <property type="entry name" value="GFO_IDH_MocA"/>
    <property type="match status" value="1"/>
</dbReference>
<name>A0A1M4ZR54_9BACT</name>
<accession>A0A1M4ZR54</accession>
<dbReference type="InterPro" id="IPR006311">
    <property type="entry name" value="TAT_signal"/>
</dbReference>
<evidence type="ECO:0000313" key="3">
    <source>
        <dbReference type="EMBL" id="SHF20533.1"/>
    </source>
</evidence>
<dbReference type="InterPro" id="IPR036291">
    <property type="entry name" value="NAD(P)-bd_dom_sf"/>
</dbReference>
<dbReference type="PROSITE" id="PS51318">
    <property type="entry name" value="TAT"/>
    <property type="match status" value="1"/>
</dbReference>
<evidence type="ECO:0000313" key="4">
    <source>
        <dbReference type="Proteomes" id="UP000184164"/>
    </source>
</evidence>